<name>A0A1B3SKQ8_9MOLU</name>
<keyword evidence="2" id="KW-1185">Reference proteome</keyword>
<dbReference type="EMBL" id="CP017015">
    <property type="protein sequence ID" value="AOG60528.1"/>
    <property type="molecule type" value="Genomic_DNA"/>
</dbReference>
<accession>A0A1B3SKQ8</accession>
<organism evidence="1 2">
    <name type="scientific">Spiroplasma helicoides</name>
    <dbReference type="NCBI Taxonomy" id="216938"/>
    <lineage>
        <taxon>Bacteria</taxon>
        <taxon>Bacillati</taxon>
        <taxon>Mycoplasmatota</taxon>
        <taxon>Mollicutes</taxon>
        <taxon>Entomoplasmatales</taxon>
        <taxon>Spiroplasmataceae</taxon>
        <taxon>Spiroplasma</taxon>
    </lineage>
</organism>
<dbReference type="OrthoDB" id="27133at31969"/>
<evidence type="ECO:0000313" key="1">
    <source>
        <dbReference type="EMBL" id="AOG60528.1"/>
    </source>
</evidence>
<dbReference type="KEGG" id="shj:SHELI_v1c05770"/>
<protein>
    <submittedName>
        <fullName evidence="1">Uncharacterized protein</fullName>
    </submittedName>
</protein>
<gene>
    <name evidence="1" type="ORF">SHELI_v1c05770</name>
</gene>
<evidence type="ECO:0000313" key="2">
    <source>
        <dbReference type="Proteomes" id="UP000094378"/>
    </source>
</evidence>
<sequence length="63" mass="7524">MEVTSHEEDSDAVLRNIKWLIETFPKGYKFYPGHFDYGFSIRDVLEEDNVIQKRYLRAISKDI</sequence>
<dbReference type="RefSeq" id="WP_069116543.1">
    <property type="nucleotide sequence ID" value="NZ_CP017015.1"/>
</dbReference>
<proteinExistence type="predicted"/>
<dbReference type="AlphaFoldDB" id="A0A1B3SKQ8"/>
<reference evidence="1 2" key="1">
    <citation type="submission" date="2016-08" db="EMBL/GenBank/DDBJ databases">
        <title>Complete genome sequence of Spiroplasma helicoides TABS-2 (DSM 22551).</title>
        <authorList>
            <person name="Shen W.-Y."/>
            <person name="Lo W.-S."/>
            <person name="Lai Y.-C."/>
            <person name="Kuo C.-H."/>
        </authorList>
    </citation>
    <scope>NUCLEOTIDE SEQUENCE [LARGE SCALE GENOMIC DNA]</scope>
    <source>
        <strain evidence="1 2">TABS-2</strain>
    </source>
</reference>
<dbReference type="STRING" id="216938.SHELI_v1c05770"/>
<dbReference type="Proteomes" id="UP000094378">
    <property type="component" value="Chromosome"/>
</dbReference>